<proteinExistence type="predicted"/>
<evidence type="ECO:0000313" key="1">
    <source>
        <dbReference type="EMBL" id="CUP99745.1"/>
    </source>
</evidence>
<name>A0A0N7IA95_BACT4</name>
<organism evidence="1 2">
    <name type="scientific">Bacteroides thetaiotaomicron</name>
    <dbReference type="NCBI Taxonomy" id="818"/>
    <lineage>
        <taxon>Bacteria</taxon>
        <taxon>Pseudomonadati</taxon>
        <taxon>Bacteroidota</taxon>
        <taxon>Bacteroidia</taxon>
        <taxon>Bacteroidales</taxon>
        <taxon>Bacteroidaceae</taxon>
        <taxon>Bacteroides</taxon>
    </lineage>
</organism>
<gene>
    <name evidence="1" type="ORF">ERS852511_03938</name>
</gene>
<dbReference type="KEGG" id="btho:Btheta7330_02727"/>
<reference evidence="1 2" key="1">
    <citation type="submission" date="2015-09" db="EMBL/GenBank/DDBJ databases">
        <authorList>
            <consortium name="Pathogen Informatics"/>
        </authorList>
    </citation>
    <scope>NUCLEOTIDE SEQUENCE [LARGE SCALE GENOMIC DNA]</scope>
    <source>
        <strain evidence="1 2">2789STDY5834899</strain>
    </source>
</reference>
<sequence>MKNFEFMSVTFIHPSSPFIYINYFLLAVLCDVHADTR</sequence>
<evidence type="ECO:0000313" key="2">
    <source>
        <dbReference type="Proteomes" id="UP000095576"/>
    </source>
</evidence>
<dbReference type="Proteomes" id="UP000095576">
    <property type="component" value="Unassembled WGS sequence"/>
</dbReference>
<accession>I0PZR5</accession>
<protein>
    <submittedName>
        <fullName evidence="1">Uncharacterized protein</fullName>
    </submittedName>
</protein>
<accession>A0A0N7IA95</accession>
<dbReference type="EMBL" id="CZAP01000018">
    <property type="protein sequence ID" value="CUP99745.1"/>
    <property type="molecule type" value="Genomic_DNA"/>
</dbReference>
<dbReference type="AlphaFoldDB" id="A0A0N7IA95"/>